<evidence type="ECO:0008006" key="4">
    <source>
        <dbReference type="Google" id="ProtNLM"/>
    </source>
</evidence>
<keyword evidence="3" id="KW-1185">Reference proteome</keyword>
<name>A0A4U6TPS8_SETVI</name>
<protein>
    <recommendedName>
        <fullName evidence="4">Secreted protein</fullName>
    </recommendedName>
</protein>
<dbReference type="AlphaFoldDB" id="A0A4U6TPS8"/>
<reference evidence="2" key="1">
    <citation type="submission" date="2019-03" db="EMBL/GenBank/DDBJ databases">
        <title>WGS assembly of Setaria viridis.</title>
        <authorList>
            <person name="Huang P."/>
            <person name="Jenkins J."/>
            <person name="Grimwood J."/>
            <person name="Barry K."/>
            <person name="Healey A."/>
            <person name="Mamidi S."/>
            <person name="Sreedasyam A."/>
            <person name="Shu S."/>
            <person name="Feldman M."/>
            <person name="Wu J."/>
            <person name="Yu Y."/>
            <person name="Chen C."/>
            <person name="Johnson J."/>
            <person name="Rokhsar D."/>
            <person name="Baxter I."/>
            <person name="Schmutz J."/>
            <person name="Brutnell T."/>
            <person name="Kellogg E."/>
        </authorList>
    </citation>
    <scope>NUCLEOTIDE SEQUENCE [LARGE SCALE GENOMIC DNA]</scope>
</reference>
<evidence type="ECO:0000313" key="3">
    <source>
        <dbReference type="Proteomes" id="UP000298652"/>
    </source>
</evidence>
<gene>
    <name evidence="2" type="ORF">SEVIR_7G042505v2</name>
</gene>
<dbReference type="EMBL" id="CM016558">
    <property type="protein sequence ID" value="TKW03003.1"/>
    <property type="molecule type" value="Genomic_DNA"/>
</dbReference>
<evidence type="ECO:0000256" key="1">
    <source>
        <dbReference type="SAM" id="SignalP"/>
    </source>
</evidence>
<sequence length="84" mass="8992">MWRCLGLLALPASGSIVQCLDPWLACPVWTAYSGMAAWWLQPAVSFLHCARAEAAAAKVVHLRVLLAATSTTWAAARARPRGSS</sequence>
<feature type="chain" id="PRO_5020527150" description="Secreted protein" evidence="1">
    <location>
        <begin position="20"/>
        <end position="84"/>
    </location>
</feature>
<keyword evidence="1" id="KW-0732">Signal</keyword>
<proteinExistence type="predicted"/>
<organism evidence="2 3">
    <name type="scientific">Setaria viridis</name>
    <name type="common">Green bristlegrass</name>
    <name type="synonym">Setaria italica subsp. viridis</name>
    <dbReference type="NCBI Taxonomy" id="4556"/>
    <lineage>
        <taxon>Eukaryota</taxon>
        <taxon>Viridiplantae</taxon>
        <taxon>Streptophyta</taxon>
        <taxon>Embryophyta</taxon>
        <taxon>Tracheophyta</taxon>
        <taxon>Spermatophyta</taxon>
        <taxon>Magnoliopsida</taxon>
        <taxon>Liliopsida</taxon>
        <taxon>Poales</taxon>
        <taxon>Poaceae</taxon>
        <taxon>PACMAD clade</taxon>
        <taxon>Panicoideae</taxon>
        <taxon>Panicodae</taxon>
        <taxon>Paniceae</taxon>
        <taxon>Cenchrinae</taxon>
        <taxon>Setaria</taxon>
    </lineage>
</organism>
<feature type="signal peptide" evidence="1">
    <location>
        <begin position="1"/>
        <end position="19"/>
    </location>
</feature>
<evidence type="ECO:0000313" key="2">
    <source>
        <dbReference type="EMBL" id="TKW03003.1"/>
    </source>
</evidence>
<dbReference type="Proteomes" id="UP000298652">
    <property type="component" value="Chromosome 7"/>
</dbReference>
<accession>A0A4U6TPS8</accession>
<dbReference type="Gramene" id="TKW03003">
    <property type="protein sequence ID" value="TKW03003"/>
    <property type="gene ID" value="SEVIR_7G042505v2"/>
</dbReference>